<dbReference type="PROSITE" id="PS51671">
    <property type="entry name" value="ACT"/>
    <property type="match status" value="1"/>
</dbReference>
<sequence length="149" mass="17100">MTDQNKKFYLIREDVLPESVKKTLLIKDLLDKNPKLSIFDAVKTYDLSRSAFYKYKDTIFPVDEKTRERNITMMVQVDDKVGLLSRILEFIASENGSVLTIHQTIPIKDKATITISLNATNMDLTINELIEKIEALDYVNQVQLLGMSL</sequence>
<dbReference type="InterPro" id="IPR008310">
    <property type="entry name" value="UPF0735_ACT_dom-cont"/>
</dbReference>
<dbReference type="AlphaFoldDB" id="A0A2G5NPB2"/>
<comment type="caution">
    <text evidence="2">The sequence shown here is derived from an EMBL/GenBank/DDBJ whole genome shotgun (WGS) entry which is preliminary data.</text>
</comment>
<accession>A0A2G5NPB2</accession>
<reference evidence="2 3" key="1">
    <citation type="journal article" date="2018" name="Front. Microbiol.">
        <title>Description and Comparative Genomics of Macrococcus caseolyticus subsp. hominis subsp. nov., Macrococcus goetzii sp. nov., Macrococcus epidermidis sp. nov., and Macrococcus bohemicus sp. nov., Novel Macrococci From Human Clinical Material With Virulence Potential and Suspected Uptake of Foreign DNA by Natural Transformation.</title>
        <authorList>
            <person name="Maslanova I."/>
            <person name="Wertheimer Z."/>
            <person name="Sedlacek I."/>
            <person name="Svec P."/>
            <person name="Indrakova A."/>
            <person name="Kovarovic V."/>
            <person name="Schumann P."/>
            <person name="Sproer C."/>
            <person name="Kralova S."/>
            <person name="Sedo O."/>
            <person name="Kristofova L."/>
            <person name="Vrbovska V."/>
            <person name="Fuzik T."/>
            <person name="Petras P."/>
            <person name="Zdrahal Z."/>
            <person name="Ruzickova V."/>
            <person name="Doskar J."/>
            <person name="Pantucek R."/>
        </authorList>
    </citation>
    <scope>NUCLEOTIDE SEQUENCE [LARGE SCALE GENOMIC DNA]</scope>
    <source>
        <strain evidence="2 3">CCM 4927</strain>
    </source>
</reference>
<protein>
    <recommendedName>
        <fullName evidence="1">UPF0735 ACT domain-containing protein BFS35_001200</fullName>
    </recommendedName>
</protein>
<comment type="similarity">
    <text evidence="1">Belongs to the UPF0735 family.</text>
</comment>
<dbReference type="Pfam" id="PF01842">
    <property type="entry name" value="ACT"/>
    <property type="match status" value="1"/>
</dbReference>
<dbReference type="HAMAP" id="MF_00707">
    <property type="entry name" value="UPF0735"/>
    <property type="match status" value="1"/>
</dbReference>
<keyword evidence="3" id="KW-1185">Reference proteome</keyword>
<name>A0A2G5NPB2_9STAP</name>
<dbReference type="EMBL" id="MJBI02000001">
    <property type="protein sequence ID" value="RAI82331.1"/>
    <property type="molecule type" value="Genomic_DNA"/>
</dbReference>
<gene>
    <name evidence="2" type="ORF">BFS35_001200</name>
</gene>
<dbReference type="RefSeq" id="WP_099580096.1">
    <property type="nucleotide sequence ID" value="NZ_MJBI02000001.1"/>
</dbReference>
<dbReference type="PIRSF" id="PIRSF025624">
    <property type="entry name" value="ACT_PheB"/>
    <property type="match status" value="1"/>
</dbReference>
<dbReference type="Proteomes" id="UP000229523">
    <property type="component" value="Unassembled WGS sequence"/>
</dbReference>
<evidence type="ECO:0000256" key="1">
    <source>
        <dbReference type="HAMAP-Rule" id="MF_00707"/>
    </source>
</evidence>
<organism evidence="2 3">
    <name type="scientific">Macrococcoides goetzii</name>
    <dbReference type="NCBI Taxonomy" id="1891097"/>
    <lineage>
        <taxon>Bacteria</taxon>
        <taxon>Bacillati</taxon>
        <taxon>Bacillota</taxon>
        <taxon>Bacilli</taxon>
        <taxon>Bacillales</taxon>
        <taxon>Staphylococcaceae</taxon>
        <taxon>Macrococcoides</taxon>
    </lineage>
</organism>
<dbReference type="GeneID" id="99097936"/>
<dbReference type="InterPro" id="IPR045865">
    <property type="entry name" value="ACT-like_dom_sf"/>
</dbReference>
<proteinExistence type="inferred from homology"/>
<dbReference type="NCBIfam" id="NF003361">
    <property type="entry name" value="PRK04435.1"/>
    <property type="match status" value="1"/>
</dbReference>
<evidence type="ECO:0000313" key="3">
    <source>
        <dbReference type="Proteomes" id="UP000229523"/>
    </source>
</evidence>
<dbReference type="InterPro" id="IPR002912">
    <property type="entry name" value="ACT_dom"/>
</dbReference>
<dbReference type="Gene3D" id="3.30.70.260">
    <property type="match status" value="1"/>
</dbReference>
<evidence type="ECO:0000313" key="2">
    <source>
        <dbReference type="EMBL" id="RAI82331.1"/>
    </source>
</evidence>
<dbReference type="OrthoDB" id="9788773at2"/>
<dbReference type="SUPFAM" id="SSF55021">
    <property type="entry name" value="ACT-like"/>
    <property type="match status" value="1"/>
</dbReference>